<reference evidence="7" key="2">
    <citation type="submission" date="2021-04" db="EMBL/GenBank/DDBJ databases">
        <authorList>
            <person name="Gilroy R."/>
        </authorList>
    </citation>
    <scope>NUCLEOTIDE SEQUENCE</scope>
    <source>
        <strain evidence="7">ChiW7-2402</strain>
    </source>
</reference>
<dbReference type="InterPro" id="IPR050337">
    <property type="entry name" value="L-rhamnose_isomerase"/>
</dbReference>
<dbReference type="GO" id="GO:0008740">
    <property type="term" value="F:L-rhamnose isomerase activity"/>
    <property type="evidence" value="ECO:0007669"/>
    <property type="project" value="UniProtKB-UniRule"/>
</dbReference>
<comment type="catalytic activity">
    <reaction evidence="6">
        <text>L-rhamnopyranose = L-rhamnulose</text>
        <dbReference type="Rhea" id="RHEA:23160"/>
        <dbReference type="ChEBI" id="CHEBI:17897"/>
        <dbReference type="ChEBI" id="CHEBI:62346"/>
        <dbReference type="EC" id="5.3.1.14"/>
    </reaction>
</comment>
<feature type="binding site" evidence="6">
    <location>
        <position position="258"/>
    </location>
    <ligand>
        <name>Mn(2+)</name>
        <dbReference type="ChEBI" id="CHEBI:29035"/>
    </ligand>
</feature>
<dbReference type="SUPFAM" id="SSF51658">
    <property type="entry name" value="Xylose isomerase-like"/>
    <property type="match status" value="1"/>
</dbReference>
<evidence type="ECO:0000256" key="2">
    <source>
        <dbReference type="ARBA" id="ARBA00022723"/>
    </source>
</evidence>
<evidence type="ECO:0000313" key="7">
    <source>
        <dbReference type="EMBL" id="HIZ72042.1"/>
    </source>
</evidence>
<keyword evidence="2 6" id="KW-0479">Metal-binding</keyword>
<dbReference type="NCBIfam" id="NF002203">
    <property type="entry name" value="PRK01076.1"/>
    <property type="match status" value="1"/>
</dbReference>
<name>A0A9D2G4F7_9FIRM</name>
<keyword evidence="3 6" id="KW-0464">Manganese</keyword>
<evidence type="ECO:0000256" key="1">
    <source>
        <dbReference type="ARBA" id="ARBA00022490"/>
    </source>
</evidence>
<dbReference type="GO" id="GO:0019301">
    <property type="term" value="P:rhamnose catabolic process"/>
    <property type="evidence" value="ECO:0007669"/>
    <property type="project" value="UniProtKB-UniRule"/>
</dbReference>
<feature type="binding site" evidence="6">
    <location>
        <position position="292"/>
    </location>
    <ligand>
        <name>Mn(2+)</name>
        <dbReference type="ChEBI" id="CHEBI:29035"/>
    </ligand>
</feature>
<dbReference type="EC" id="5.3.1.14" evidence="6"/>
<dbReference type="HAMAP" id="MF_00541">
    <property type="entry name" value="RhaA"/>
    <property type="match status" value="1"/>
</dbReference>
<comment type="subcellular location">
    <subcellularLocation>
        <location evidence="6">Cytoplasm</location>
    </subcellularLocation>
</comment>
<keyword evidence="5 6" id="KW-0684">Rhamnose metabolism</keyword>
<dbReference type="PANTHER" id="PTHR30268">
    <property type="entry name" value="L-RHAMNOSE ISOMERASE"/>
    <property type="match status" value="1"/>
</dbReference>
<dbReference type="InterPro" id="IPR009308">
    <property type="entry name" value="Rhamnose_isomerase"/>
</dbReference>
<accession>A0A9D2G4F7</accession>
<dbReference type="GO" id="GO:0030145">
    <property type="term" value="F:manganese ion binding"/>
    <property type="evidence" value="ECO:0007669"/>
    <property type="project" value="UniProtKB-UniRule"/>
</dbReference>
<dbReference type="Proteomes" id="UP000824102">
    <property type="component" value="Unassembled WGS sequence"/>
</dbReference>
<evidence type="ECO:0000313" key="8">
    <source>
        <dbReference type="Proteomes" id="UP000824102"/>
    </source>
</evidence>
<dbReference type="PANTHER" id="PTHR30268:SF0">
    <property type="entry name" value="L-RHAMNOSE ISOMERASE"/>
    <property type="match status" value="1"/>
</dbReference>
<comment type="similarity">
    <text evidence="6">Belongs to the rhamnose isomerase family.</text>
</comment>
<reference evidence="7" key="1">
    <citation type="journal article" date="2021" name="PeerJ">
        <title>Extensive microbial diversity within the chicken gut microbiome revealed by metagenomics and culture.</title>
        <authorList>
            <person name="Gilroy R."/>
            <person name="Ravi A."/>
            <person name="Getino M."/>
            <person name="Pursley I."/>
            <person name="Horton D.L."/>
            <person name="Alikhan N.F."/>
            <person name="Baker D."/>
            <person name="Gharbi K."/>
            <person name="Hall N."/>
            <person name="Watson M."/>
            <person name="Adriaenssens E.M."/>
            <person name="Foster-Nyarko E."/>
            <person name="Jarju S."/>
            <person name="Secka A."/>
            <person name="Antonio M."/>
            <person name="Oren A."/>
            <person name="Chaudhuri R.R."/>
            <person name="La Ragione R."/>
            <person name="Hildebrand F."/>
            <person name="Pallen M.J."/>
        </authorList>
    </citation>
    <scope>NUCLEOTIDE SEQUENCE</scope>
    <source>
        <strain evidence="7">ChiW7-2402</strain>
    </source>
</reference>
<organism evidence="7 8">
    <name type="scientific">Candidatus Gallimonas intestinavium</name>
    <dbReference type="NCBI Taxonomy" id="2838603"/>
    <lineage>
        <taxon>Bacteria</taxon>
        <taxon>Bacillati</taxon>
        <taxon>Bacillota</taxon>
        <taxon>Clostridia</taxon>
        <taxon>Candidatus Gallimonas</taxon>
    </lineage>
</organism>
<evidence type="ECO:0000256" key="4">
    <source>
        <dbReference type="ARBA" id="ARBA00023235"/>
    </source>
</evidence>
<dbReference type="EMBL" id="DXBB01000007">
    <property type="protein sequence ID" value="HIZ72042.1"/>
    <property type="molecule type" value="Genomic_DNA"/>
</dbReference>
<feature type="binding site" evidence="6">
    <location>
        <position position="290"/>
    </location>
    <ligand>
        <name>Mn(2+)</name>
        <dbReference type="ChEBI" id="CHEBI:29035"/>
    </ligand>
</feature>
<keyword evidence="1 6" id="KW-0963">Cytoplasm</keyword>
<evidence type="ECO:0000256" key="3">
    <source>
        <dbReference type="ARBA" id="ARBA00023211"/>
    </source>
</evidence>
<sequence>MSYQEAKQAYAAFVVDTDAAIAALKNVPISVHCWQGDDVLGFEGAESLTGGIQTTGNYPGRARTPEELLKDYAFALSLMPGKKRINVHASYAFLGEDKGKVDRDKYEPKHFAPWVKFAKEHGYDGIDFNPTFFAHPKMKDGLTLSSPDEETRTFWVEHGKRCMEIAAYLGKEMGSPCLVNIWIPDGYKDVPADRLGPRKRYAQSLDEMLEGYDKEWVIPAIESKVFGIGVESYTVGSNEFCQNYAATRGICSLLDNGHYHPTEVVSDKIPSMLTFYDKVALHVSRPVRWDSDHVVIFEDELKEIMKEVVRNDALDKVKIALDYFDASINRVFAWVTGERSVQKALLYALLLPNTAMKEAQEKGEFTRLMYLQERVKVLPFGDVWAEYLKECGLDDNYFETISEYEKTILEERK</sequence>
<keyword evidence="4 6" id="KW-0413">Isomerase</keyword>
<comment type="caution">
    <text evidence="7">The sequence shown here is derived from an EMBL/GenBank/DDBJ whole genome shotgun (WGS) entry which is preliminary data.</text>
</comment>
<dbReference type="GO" id="GO:0005737">
    <property type="term" value="C:cytoplasm"/>
    <property type="evidence" value="ECO:0007669"/>
    <property type="project" value="UniProtKB-SubCell"/>
</dbReference>
<comment type="pathway">
    <text evidence="6">Carbohydrate degradation; L-rhamnose degradation; glycerone phosphate from L-rhamnose: step 1/3.</text>
</comment>
<comment type="function">
    <text evidence="6">Catalyzes the interconversion of L-rhamnose and L-rhamnulose.</text>
</comment>
<comment type="cofactor">
    <cofactor evidence="6">
        <name>Mn(2+)</name>
        <dbReference type="ChEBI" id="CHEBI:29035"/>
    </cofactor>
    <text evidence="6">Binds 1 Mn(2+) ion per subunit.</text>
</comment>
<dbReference type="Gene3D" id="3.20.20.150">
    <property type="entry name" value="Divalent-metal-dependent TIM barrel enzymes"/>
    <property type="match status" value="1"/>
</dbReference>
<dbReference type="InterPro" id="IPR036237">
    <property type="entry name" value="Xyl_isomerase-like_sf"/>
</dbReference>
<protein>
    <recommendedName>
        <fullName evidence="6">L-rhamnose isomerase</fullName>
        <ecNumber evidence="6">5.3.1.14</ecNumber>
    </recommendedName>
</protein>
<evidence type="ECO:0000256" key="6">
    <source>
        <dbReference type="HAMAP-Rule" id="MF_00541"/>
    </source>
</evidence>
<dbReference type="GO" id="GO:0019324">
    <property type="term" value="P:L-lyxose metabolic process"/>
    <property type="evidence" value="ECO:0007669"/>
    <property type="project" value="TreeGrafter"/>
</dbReference>
<proteinExistence type="inferred from homology"/>
<gene>
    <name evidence="6" type="primary">rhaA</name>
    <name evidence="7" type="ORF">H9964_00515</name>
</gene>
<dbReference type="Pfam" id="PF06134">
    <property type="entry name" value="RhaA"/>
    <property type="match status" value="1"/>
</dbReference>
<evidence type="ECO:0000256" key="5">
    <source>
        <dbReference type="ARBA" id="ARBA00023308"/>
    </source>
</evidence>
<dbReference type="AlphaFoldDB" id="A0A9D2G4F7"/>